<evidence type="ECO:0000313" key="17">
    <source>
        <dbReference type="EMBL" id="KAB0801879.1"/>
    </source>
</evidence>
<sequence length="841" mass="96265">MSYIVQPDVVKYACTCGILRPISNLYFCRHCLEIRCSFCVCHEADSHYCGKCAENLPSSEARLKKNRCGNCFDCPSCHQQLTTRAANMGPKNGEDPKAPPRKVFYLLCLLCRWSSRDVGIPDQAAVSGGWPERENVYANRLQDIQDMYKGIVLSDKQQKLEKDKKKQRRYMSFTDRTGITASMLRKRVGLPDVPHPLRKCQVKEPTKAIAKEDVEQFPEYLLTEPVNLSFVTTMEQRLVQPELQPTTVDKLFPIHKHLSVKRSQRCRSCEHNVSKPEYNPNSIKFKIQLFAYYHIPEVRLITVEPLRAGKVSELLIKFINPTQHQTTVTLLPYKVGDDVIVEECKSEISPVDEKQPVSLTSQPSSLIHSSLSRQPSITIKPRPVTVPVVASIEFPDSTFVLPPRDDAAEYDDSGDTHNIQDDPKLVVWRKSNKAVIRLKIVPECNLAIGDEVIVGFIMQHVYVNTITTVDNKEPQKYEHKIKVFLKLATSSRDTPQYIVSSVSQECPRSVAPHLPTVDAMKRTIRKIRQRNDDGPATVHNRQDLVIPDDYQKTSTGEDFLLYDSGPNEDRMLIFTTRRNLQLLASSHDWQMDGTFKTVPHLFYQLLTVHGLKEKASIPLIYALLPSKSTECYSKFMQQIVELQPDVRPHRVTIDFEKALINGFQRQFPNPTIQGCFFHFCQCIFRSIQNNGLKQQYETDADFALKLKMIPALAFVPPGCVIESFEELCDGQIVPPEAQCILDYFEDTWIGRPSTRRQRKPPQFAINIWNCYEAALQGASKTNNAVEGWHYAFEHQVSANHPNIWKFIDCLKREQSLHELQIEQLLSGQTVKKKKKYTGMRH</sequence>
<comment type="subunit">
    <text evidence="14">Subunit of dynactin, a multiprotein complex part of a tripartite complex with dynein and a adapter, such as BICDL1, BICD2 or HOOK3. The dynactin complex is built around ACTR1A/ACTB filament and consists of an actin-related filament composed of a shoulder domain, a pointed end and a barbed end. Its length is defined by its flexible shoulder domain. The soulder is composed of 2 DCTN1 subunits, 4 DCTN2 and 2 DCTN3. The 4 DCNT2 (via N-terminus) bind the ACTR1A filament and act as molecular rulers to determine the length. The pointed end is important for binding dynein-dynactin cargo adapters. Consists of 4 subunits: ACTR10, DCNT4, DCTN5 and DCTN6. The barbed end is composed of a CAPZA1:CAPZB heterodimers, which binds ACTR1A/ACTB filament and dynactin and stabilizes dynactin. Interacts with ATP7B, but not ATP7A, in a copper-dependent manner. Interacts with ANK2; this interaction is required for localization at costameres. Interacts with N4BP2L1.</text>
</comment>
<keyword evidence="11" id="KW-0206">Cytoskeleton</keyword>
<evidence type="ECO:0000256" key="2">
    <source>
        <dbReference type="ARBA" id="ARBA00004529"/>
    </source>
</evidence>
<dbReference type="InterPro" id="IPR008603">
    <property type="entry name" value="DCTN4"/>
</dbReference>
<evidence type="ECO:0000256" key="10">
    <source>
        <dbReference type="ARBA" id="ARBA00023054"/>
    </source>
</evidence>
<dbReference type="InterPro" id="IPR018289">
    <property type="entry name" value="MULE_transposase_dom"/>
</dbReference>
<evidence type="ECO:0000256" key="9">
    <source>
        <dbReference type="ARBA" id="ARBA00022990"/>
    </source>
</evidence>
<proteinExistence type="inferred from homology"/>
<dbReference type="GO" id="GO:0005813">
    <property type="term" value="C:centrosome"/>
    <property type="evidence" value="ECO:0007669"/>
    <property type="project" value="UniProtKB-SubCell"/>
</dbReference>
<protein>
    <recommendedName>
        <fullName evidence="13">Dynactin subunit 4</fullName>
    </recommendedName>
</protein>
<evidence type="ECO:0000256" key="11">
    <source>
        <dbReference type="ARBA" id="ARBA00023212"/>
    </source>
</evidence>
<comment type="subcellular location">
    <subcellularLocation>
        <location evidence="3">Cytoplasm</location>
        <location evidence="3">Cell cortex</location>
    </subcellularLocation>
    <subcellularLocation>
        <location evidence="1">Cytoplasm</location>
        <location evidence="1">Cytoskeleton</location>
        <location evidence="1">Microtubule organizing center</location>
        <location evidence="1">Centrosome</location>
    </subcellularLocation>
    <subcellularLocation>
        <location evidence="2">Cytoplasm</location>
        <location evidence="2">Cytoskeleton</location>
        <location evidence="2">Stress fiber</location>
    </subcellularLocation>
    <subcellularLocation>
        <location evidence="4">Cytoplasm</location>
        <location evidence="4">Myofibril</location>
    </subcellularLocation>
</comment>
<dbReference type="PROSITE" id="PS50966">
    <property type="entry name" value="ZF_SWIM"/>
    <property type="match status" value="1"/>
</dbReference>
<dbReference type="Pfam" id="PF10551">
    <property type="entry name" value="MULE"/>
    <property type="match status" value="1"/>
</dbReference>
<dbReference type="InterPro" id="IPR007527">
    <property type="entry name" value="Znf_SWIM"/>
</dbReference>
<comment type="caution">
    <text evidence="17">The sequence shown here is derived from an EMBL/GenBank/DDBJ whole genome shotgun (WGS) entry which is preliminary data.</text>
</comment>
<dbReference type="AlphaFoldDB" id="A0A5N4AX15"/>
<dbReference type="PANTHER" id="PTHR13034:SF2">
    <property type="entry name" value="DYNACTIN SUBUNIT 4"/>
    <property type="match status" value="1"/>
</dbReference>
<evidence type="ECO:0000256" key="14">
    <source>
        <dbReference type="ARBA" id="ARBA00093507"/>
    </source>
</evidence>
<evidence type="ECO:0000256" key="15">
    <source>
        <dbReference type="PROSITE-ProRule" id="PRU00325"/>
    </source>
</evidence>
<keyword evidence="5" id="KW-0963">Cytoplasm</keyword>
<evidence type="ECO:0000256" key="3">
    <source>
        <dbReference type="ARBA" id="ARBA00004544"/>
    </source>
</evidence>
<accession>A0A5N4AX15</accession>
<evidence type="ECO:0000256" key="1">
    <source>
        <dbReference type="ARBA" id="ARBA00004300"/>
    </source>
</evidence>
<evidence type="ECO:0000256" key="7">
    <source>
        <dbReference type="ARBA" id="ARBA00022553"/>
    </source>
</evidence>
<evidence type="ECO:0000313" key="18">
    <source>
        <dbReference type="Proteomes" id="UP000327044"/>
    </source>
</evidence>
<keyword evidence="10" id="KW-0175">Coiled coil</keyword>
<evidence type="ECO:0000256" key="5">
    <source>
        <dbReference type="ARBA" id="ARBA00022490"/>
    </source>
</evidence>
<evidence type="ECO:0000259" key="16">
    <source>
        <dbReference type="PROSITE" id="PS50966"/>
    </source>
</evidence>
<dbReference type="FunCoup" id="A0A5N4AX15">
    <property type="interactions" value="1574"/>
</dbReference>
<evidence type="ECO:0000256" key="13">
    <source>
        <dbReference type="ARBA" id="ARBA00034864"/>
    </source>
</evidence>
<evidence type="ECO:0000256" key="12">
    <source>
        <dbReference type="ARBA" id="ARBA00034776"/>
    </source>
</evidence>
<comment type="similarity">
    <text evidence="12">Belongs to the dynactin subunit 4 family.</text>
</comment>
<evidence type="ECO:0000256" key="4">
    <source>
        <dbReference type="ARBA" id="ARBA00004657"/>
    </source>
</evidence>
<evidence type="ECO:0000256" key="6">
    <source>
        <dbReference type="ARBA" id="ARBA00022499"/>
    </source>
</evidence>
<keyword evidence="15" id="KW-0863">Zinc-finger</keyword>
<dbReference type="GO" id="GO:0008270">
    <property type="term" value="F:zinc ion binding"/>
    <property type="evidence" value="ECO:0007669"/>
    <property type="project" value="UniProtKB-KW"/>
</dbReference>
<organism evidence="17 18">
    <name type="scientific">Photinus pyralis</name>
    <name type="common">Common eastern firefly</name>
    <name type="synonym">Lampyris pyralis</name>
    <dbReference type="NCBI Taxonomy" id="7054"/>
    <lineage>
        <taxon>Eukaryota</taxon>
        <taxon>Metazoa</taxon>
        <taxon>Ecdysozoa</taxon>
        <taxon>Arthropoda</taxon>
        <taxon>Hexapoda</taxon>
        <taxon>Insecta</taxon>
        <taxon>Pterygota</taxon>
        <taxon>Neoptera</taxon>
        <taxon>Endopterygota</taxon>
        <taxon>Coleoptera</taxon>
        <taxon>Polyphaga</taxon>
        <taxon>Elateriformia</taxon>
        <taxon>Elateroidea</taxon>
        <taxon>Lampyridae</taxon>
        <taxon>Lampyrinae</taxon>
        <taxon>Photinus</taxon>
    </lineage>
</organism>
<keyword evidence="6" id="KW-1017">Isopeptide bond</keyword>
<dbReference type="GO" id="GO:0005869">
    <property type="term" value="C:dynactin complex"/>
    <property type="evidence" value="ECO:0007669"/>
    <property type="project" value="InterPro"/>
</dbReference>
<keyword evidence="15" id="KW-0862">Zinc</keyword>
<dbReference type="PANTHER" id="PTHR13034">
    <property type="entry name" value="DYNACTIN P62 SUBUNIT"/>
    <property type="match status" value="1"/>
</dbReference>
<gene>
    <name evidence="17" type="ORF">PPYR_04065</name>
</gene>
<keyword evidence="8" id="KW-0832">Ubl conjugation</keyword>
<name>A0A5N4AX15_PHOPY</name>
<dbReference type="GO" id="GO:0001725">
    <property type="term" value="C:stress fiber"/>
    <property type="evidence" value="ECO:0007669"/>
    <property type="project" value="UniProtKB-SubCell"/>
</dbReference>
<dbReference type="GO" id="GO:0005938">
    <property type="term" value="C:cell cortex"/>
    <property type="evidence" value="ECO:0007669"/>
    <property type="project" value="UniProtKB-SubCell"/>
</dbReference>
<dbReference type="InParanoid" id="A0A5N4AX15"/>
<keyword evidence="18" id="KW-1185">Reference proteome</keyword>
<keyword evidence="7" id="KW-0597">Phosphoprotein</keyword>
<dbReference type="Pfam" id="PF05502">
    <property type="entry name" value="Dynactin_p62"/>
    <property type="match status" value="2"/>
</dbReference>
<evidence type="ECO:0000256" key="8">
    <source>
        <dbReference type="ARBA" id="ARBA00022843"/>
    </source>
</evidence>
<dbReference type="GO" id="GO:0030016">
    <property type="term" value="C:myofibril"/>
    <property type="evidence" value="ECO:0007669"/>
    <property type="project" value="UniProtKB-SubCell"/>
</dbReference>
<reference evidence="17 18" key="1">
    <citation type="journal article" date="2018" name="Elife">
        <title>Firefly genomes illuminate parallel origins of bioluminescence in beetles.</title>
        <authorList>
            <person name="Fallon T.R."/>
            <person name="Lower S.E."/>
            <person name="Chang C.H."/>
            <person name="Bessho-Uehara M."/>
            <person name="Martin G.J."/>
            <person name="Bewick A.J."/>
            <person name="Behringer M."/>
            <person name="Debat H.J."/>
            <person name="Wong I."/>
            <person name="Day J.C."/>
            <person name="Suvorov A."/>
            <person name="Silva C.J."/>
            <person name="Stanger-Hall K.F."/>
            <person name="Hall D.W."/>
            <person name="Schmitz R.J."/>
            <person name="Nelson D.R."/>
            <person name="Lewis S.M."/>
            <person name="Shigenobu S."/>
            <person name="Bybee S.M."/>
            <person name="Larracuente A.M."/>
            <person name="Oba Y."/>
            <person name="Weng J.K."/>
        </authorList>
    </citation>
    <scope>NUCLEOTIDE SEQUENCE [LARGE SCALE GENOMIC DNA]</scope>
    <source>
        <strain evidence="17">1611_PpyrPB1</strain>
        <tissue evidence="17">Whole body</tissue>
    </source>
</reference>
<dbReference type="EMBL" id="VVIM01000002">
    <property type="protein sequence ID" value="KAB0801879.1"/>
    <property type="molecule type" value="Genomic_DNA"/>
</dbReference>
<feature type="domain" description="SWIM-type" evidence="16">
    <location>
        <begin position="3"/>
        <end position="39"/>
    </location>
</feature>
<keyword evidence="15" id="KW-0479">Metal-binding</keyword>
<dbReference type="Proteomes" id="UP000327044">
    <property type="component" value="Unassembled WGS sequence"/>
</dbReference>
<keyword evidence="9" id="KW-0007">Acetylation</keyword>